<reference evidence="2 3" key="1">
    <citation type="submission" date="2018-06" db="EMBL/GenBank/DDBJ databases">
        <title>Genomic Encyclopedia of Type Strains, Phase IV (KMG-IV): sequencing the most valuable type-strain genomes for metagenomic binning, comparative biology and taxonomic classification.</title>
        <authorList>
            <person name="Goeker M."/>
        </authorList>
    </citation>
    <scope>NUCLEOTIDE SEQUENCE [LARGE SCALE GENOMIC DNA]</scope>
    <source>
        <strain evidence="2 3">DSM 44599</strain>
    </source>
</reference>
<dbReference type="EMBL" id="QNRE01000004">
    <property type="protein sequence ID" value="RBO91491.1"/>
    <property type="molecule type" value="Genomic_DNA"/>
</dbReference>
<evidence type="ECO:0000313" key="2">
    <source>
        <dbReference type="EMBL" id="RBO91491.1"/>
    </source>
</evidence>
<comment type="caution">
    <text evidence="2">The sequence shown here is derived from an EMBL/GenBank/DDBJ whole genome shotgun (WGS) entry which is preliminary data.</text>
</comment>
<dbReference type="STRING" id="1210090.GCA_001613185_00745"/>
<proteinExistence type="predicted"/>
<gene>
    <name evidence="2" type="ORF">DFR74_104193</name>
</gene>
<evidence type="ECO:0000256" key="1">
    <source>
        <dbReference type="SAM" id="MobiDB-lite"/>
    </source>
</evidence>
<keyword evidence="3" id="KW-1185">Reference proteome</keyword>
<dbReference type="AlphaFoldDB" id="A0A366DN40"/>
<evidence type="ECO:0000313" key="3">
    <source>
        <dbReference type="Proteomes" id="UP000252586"/>
    </source>
</evidence>
<feature type="compositionally biased region" description="Basic and acidic residues" evidence="1">
    <location>
        <begin position="351"/>
        <end position="363"/>
    </location>
</feature>
<protein>
    <submittedName>
        <fullName evidence="2">Uncharacterized protein</fullName>
    </submittedName>
</protein>
<name>A0A366DN40_9NOCA</name>
<feature type="compositionally biased region" description="Basic and acidic residues" evidence="1">
    <location>
        <begin position="329"/>
        <end position="339"/>
    </location>
</feature>
<sequence length="534" mass="56874">MVLDEVWRGLDGVEALSGPHGGPLRRTVKLVLDPLVIRPVRHPACAGPLIGADGATLLASLVHAHADALRATAAWFTLLKQVRRGLRVTEGNPQDLYFQRCFELAVTAGHPDPARDRPRAEAALRDIHSFAAGRTTQALKDHLTDAERAERLSALIAVAWGRRPGAVAGREFAFAPLLEACVSGDGGELFRRLVASNAGTHTGISLWYREKDCGAFDLGLTEHPLPQPPRLGASASTADLGLPFDRTVYERVFTVLQASTERAELPAIPDLVTDEIARSCAPWALLDETLRVVASAGVALALGLSPIVGAEGMSDAARREHRSGGPRARGHESGSDPRHAVAGGRVTAEASSHREFSGERRREVGVASLASAGTGADSAVRAREGAPHTRAVAVDTGASAPHTGVVGSRDSGPDGVGPERSSGETAAHRVVNARWRREAYVLQARRLVVSGAEVEGPLGAIAEELRTPWRPYLRRLWVRLHGRDVRGAPADEPGELWDLLDGVARSVMLDHRTRVRKALSVRAAEPGAAESRAS</sequence>
<accession>A0A366DN40</accession>
<feature type="region of interest" description="Disordered" evidence="1">
    <location>
        <begin position="396"/>
        <end position="424"/>
    </location>
</feature>
<organism evidence="2 3">
    <name type="scientific">Nocardia puris</name>
    <dbReference type="NCBI Taxonomy" id="208602"/>
    <lineage>
        <taxon>Bacteria</taxon>
        <taxon>Bacillati</taxon>
        <taxon>Actinomycetota</taxon>
        <taxon>Actinomycetes</taxon>
        <taxon>Mycobacteriales</taxon>
        <taxon>Nocardiaceae</taxon>
        <taxon>Nocardia</taxon>
    </lineage>
</organism>
<feature type="region of interest" description="Disordered" evidence="1">
    <location>
        <begin position="369"/>
        <end position="388"/>
    </location>
</feature>
<feature type="region of interest" description="Disordered" evidence="1">
    <location>
        <begin position="313"/>
        <end position="363"/>
    </location>
</feature>
<dbReference type="Proteomes" id="UP000252586">
    <property type="component" value="Unassembled WGS sequence"/>
</dbReference>